<evidence type="ECO:0000256" key="2">
    <source>
        <dbReference type="SAM" id="MobiDB-lite"/>
    </source>
</evidence>
<feature type="compositionally biased region" description="Acidic residues" evidence="2">
    <location>
        <begin position="475"/>
        <end position="486"/>
    </location>
</feature>
<organism evidence="5 6">
    <name type="scientific">Alkaliphilus hydrothermalis</name>
    <dbReference type="NCBI Taxonomy" id="1482730"/>
    <lineage>
        <taxon>Bacteria</taxon>
        <taxon>Bacillati</taxon>
        <taxon>Bacillota</taxon>
        <taxon>Clostridia</taxon>
        <taxon>Peptostreptococcales</taxon>
        <taxon>Natronincolaceae</taxon>
        <taxon>Alkaliphilus</taxon>
    </lineage>
</organism>
<dbReference type="EMBL" id="JAFBEE010000004">
    <property type="protein sequence ID" value="MBM7614420.1"/>
    <property type="molecule type" value="Genomic_DNA"/>
</dbReference>
<dbReference type="InterPro" id="IPR022029">
    <property type="entry name" value="YoaR-like_PG-bd"/>
</dbReference>
<protein>
    <submittedName>
        <fullName evidence="5">Vancomycin resistance protein YoaR</fullName>
    </submittedName>
</protein>
<keyword evidence="6" id="KW-1185">Reference proteome</keyword>
<dbReference type="Proteomes" id="UP001314796">
    <property type="component" value="Unassembled WGS sequence"/>
</dbReference>
<gene>
    <name evidence="5" type="ORF">JOC73_000931</name>
</gene>
<comment type="caution">
    <text evidence="5">The sequence shown here is derived from an EMBL/GenBank/DDBJ whole genome shotgun (WGS) entry which is preliminary data.</text>
</comment>
<dbReference type="PANTHER" id="PTHR35788:SF1">
    <property type="entry name" value="EXPORTED PROTEIN"/>
    <property type="match status" value="1"/>
</dbReference>
<evidence type="ECO:0000256" key="3">
    <source>
        <dbReference type="SAM" id="Phobius"/>
    </source>
</evidence>
<feature type="region of interest" description="Disordered" evidence="2">
    <location>
        <begin position="446"/>
        <end position="486"/>
    </location>
</feature>
<evidence type="ECO:0000259" key="4">
    <source>
        <dbReference type="PROSITE" id="PS51109"/>
    </source>
</evidence>
<name>A0ABS2NN91_9FIRM</name>
<keyword evidence="3" id="KW-0812">Transmembrane</keyword>
<feature type="transmembrane region" description="Helical" evidence="3">
    <location>
        <begin position="12"/>
        <end position="37"/>
    </location>
</feature>
<dbReference type="InterPro" id="IPR007391">
    <property type="entry name" value="Vancomycin_resist_VanW"/>
</dbReference>
<keyword evidence="3" id="KW-0472">Membrane</keyword>
<keyword evidence="1" id="KW-0732">Signal</keyword>
<dbReference type="SMART" id="SM01208">
    <property type="entry name" value="G5"/>
    <property type="match status" value="1"/>
</dbReference>
<accession>A0ABS2NN91</accession>
<dbReference type="PROSITE" id="PS51109">
    <property type="entry name" value="G5"/>
    <property type="match status" value="1"/>
</dbReference>
<dbReference type="InterPro" id="IPR011098">
    <property type="entry name" value="G5_dom"/>
</dbReference>
<evidence type="ECO:0000313" key="6">
    <source>
        <dbReference type="Proteomes" id="UP001314796"/>
    </source>
</evidence>
<evidence type="ECO:0000313" key="5">
    <source>
        <dbReference type="EMBL" id="MBM7614420.1"/>
    </source>
</evidence>
<dbReference type="Gene3D" id="2.20.230.10">
    <property type="entry name" value="Resuscitation-promoting factor rpfb"/>
    <property type="match status" value="1"/>
</dbReference>
<sequence length="486" mass="55300">MEPLAEKRNAKRLVLWLTGIILTSVFVSLITLGVLIFNENAIYENVYVESVGVGHLTKDQAKEKLQSVFENELGRHYLKLKHYNTTWDYSYEELGFSYLYQDAVEEAYSVGRRGNFFNRLREVYQLRKKPMMITINTFYDSDKLEAIIEEVNLGVYREPVDANIERKNGVFVVTKEVEGVEMDAHELRRLMREAVESYRADAVTIPVQYVVPTITEEQLSQIQDVMGEFSTVFNAEVTGRSANISIASNSIDHKILMPGETFSFNKQTGPRGVKEGYQEAPVILNGKLVPGVGGGICQVSTTLYNAVVRADLEVIERRNHSLPVSYVPLGQDATVSYGFIDFQFINNTQYPLFIESSIYGSKISVRIYGKSTQDYSINLHSNITETIEPKAEIMKDPTLFVGDTKMEKEAKTGYRVETYKIYMRNNKEFMRELISKDLYIPVHGLTFEGTKPRPQAEGNTKIPDKEENPASTPTDVEEVEEEEKPE</sequence>
<evidence type="ECO:0000256" key="1">
    <source>
        <dbReference type="ARBA" id="ARBA00022729"/>
    </source>
</evidence>
<dbReference type="InterPro" id="IPR052913">
    <property type="entry name" value="Glycopeptide_resist_protein"/>
</dbReference>
<proteinExistence type="predicted"/>
<dbReference type="PANTHER" id="PTHR35788">
    <property type="entry name" value="EXPORTED PROTEIN-RELATED"/>
    <property type="match status" value="1"/>
</dbReference>
<dbReference type="RefSeq" id="WP_204400687.1">
    <property type="nucleotide sequence ID" value="NZ_JAFBEE010000004.1"/>
</dbReference>
<feature type="domain" description="G5" evidence="4">
    <location>
        <begin position="372"/>
        <end position="452"/>
    </location>
</feature>
<dbReference type="Pfam" id="PF12229">
    <property type="entry name" value="PG_binding_4"/>
    <property type="match status" value="1"/>
</dbReference>
<keyword evidence="3" id="KW-1133">Transmembrane helix</keyword>
<reference evidence="5 6" key="1">
    <citation type="submission" date="2021-01" db="EMBL/GenBank/DDBJ databases">
        <title>Genomic Encyclopedia of Type Strains, Phase IV (KMG-IV): sequencing the most valuable type-strain genomes for metagenomic binning, comparative biology and taxonomic classification.</title>
        <authorList>
            <person name="Goeker M."/>
        </authorList>
    </citation>
    <scope>NUCLEOTIDE SEQUENCE [LARGE SCALE GENOMIC DNA]</scope>
    <source>
        <strain evidence="5 6">DSM 25890</strain>
    </source>
</reference>
<dbReference type="Pfam" id="PF07501">
    <property type="entry name" value="G5"/>
    <property type="match status" value="1"/>
</dbReference>
<dbReference type="Pfam" id="PF04294">
    <property type="entry name" value="VanW"/>
    <property type="match status" value="1"/>
</dbReference>